<protein>
    <recommendedName>
        <fullName evidence="3">DUF4230 domain-containing protein</fullName>
    </recommendedName>
</protein>
<dbReference type="EMBL" id="FOYQ01000001">
    <property type="protein sequence ID" value="SFR40027.1"/>
    <property type="molecule type" value="Genomic_DNA"/>
</dbReference>
<dbReference type="Proteomes" id="UP000199534">
    <property type="component" value="Unassembled WGS sequence"/>
</dbReference>
<keyword evidence="2" id="KW-1185">Reference proteome</keyword>
<dbReference type="InterPro" id="IPR025324">
    <property type="entry name" value="DUF4230"/>
</dbReference>
<evidence type="ECO:0000313" key="1">
    <source>
        <dbReference type="EMBL" id="SFR40027.1"/>
    </source>
</evidence>
<dbReference type="Pfam" id="PF14014">
    <property type="entry name" value="DUF4230"/>
    <property type="match status" value="1"/>
</dbReference>
<organism evidence="1 2">
    <name type="scientific">Robiginitalea myxolifaciens</name>
    <dbReference type="NCBI Taxonomy" id="400055"/>
    <lineage>
        <taxon>Bacteria</taxon>
        <taxon>Pseudomonadati</taxon>
        <taxon>Bacteroidota</taxon>
        <taxon>Flavobacteriia</taxon>
        <taxon>Flavobacteriales</taxon>
        <taxon>Flavobacteriaceae</taxon>
        <taxon>Robiginitalea</taxon>
    </lineage>
</organism>
<dbReference type="STRING" id="400055.SAMN04490243_1597"/>
<gene>
    <name evidence="1" type="ORF">SAMN04490243_1597</name>
</gene>
<name>A0A1I6GD65_9FLAO</name>
<evidence type="ECO:0000313" key="2">
    <source>
        <dbReference type="Proteomes" id="UP000199534"/>
    </source>
</evidence>
<sequence>MKRFLAGVIITLGVILIYRSCTEDAMEQQTIREESRLIEKEISQVSKLIVTEGHFAEVYSYEDSRELFGALLSAKKKALVVVNAQASISYDLKQLTYELDPETKTLRIVRIPEPEIAIRPELEYYDVTADYLNPFGAEDYNAIKDRVNNSIEEKILRSGLKENAQNRLLTELAGFFALSRELGWTVVYGDDLSGVLPPPEKLLLD</sequence>
<proteinExistence type="predicted"/>
<reference evidence="1 2" key="1">
    <citation type="submission" date="2016-10" db="EMBL/GenBank/DDBJ databases">
        <authorList>
            <person name="de Groot N.N."/>
        </authorList>
    </citation>
    <scope>NUCLEOTIDE SEQUENCE [LARGE SCALE GENOMIC DNA]</scope>
    <source>
        <strain evidence="1 2">DSM 21019</strain>
    </source>
</reference>
<evidence type="ECO:0008006" key="3">
    <source>
        <dbReference type="Google" id="ProtNLM"/>
    </source>
</evidence>
<dbReference type="AlphaFoldDB" id="A0A1I6GD65"/>
<dbReference type="OrthoDB" id="5700441at2"/>
<dbReference type="RefSeq" id="WP_092981964.1">
    <property type="nucleotide sequence ID" value="NZ_FOYQ01000001.1"/>
</dbReference>
<accession>A0A1I6GD65</accession>